<dbReference type="PROSITE" id="PS00197">
    <property type="entry name" value="2FE2S_FER_1"/>
    <property type="match status" value="1"/>
</dbReference>
<dbReference type="InterPro" id="IPR017927">
    <property type="entry name" value="FAD-bd_FR_type"/>
</dbReference>
<keyword evidence="6" id="KW-0560">Oxidoreductase</keyword>
<dbReference type="InterPro" id="IPR050415">
    <property type="entry name" value="MRET"/>
</dbReference>
<dbReference type="InterPro" id="IPR039261">
    <property type="entry name" value="FNR_nucleotide-bd"/>
</dbReference>
<dbReference type="HOGENOM" id="CLU_003827_17_0_5"/>
<evidence type="ECO:0000256" key="8">
    <source>
        <dbReference type="ARBA" id="ARBA00023014"/>
    </source>
</evidence>
<keyword evidence="8" id="KW-0411">Iron-sulfur</keyword>
<dbReference type="eggNOG" id="COG1018">
    <property type="taxonomic scope" value="Bacteria"/>
</dbReference>
<dbReference type="Proteomes" id="UP000004310">
    <property type="component" value="Unassembled WGS sequence"/>
</dbReference>
<name>Q0G2S6_9HYPH</name>
<dbReference type="InterPro" id="IPR017938">
    <property type="entry name" value="Riboflavin_synthase-like_b-brl"/>
</dbReference>
<dbReference type="InterPro" id="IPR036010">
    <property type="entry name" value="2Fe-2S_ferredoxin-like_sf"/>
</dbReference>
<dbReference type="CDD" id="cd00207">
    <property type="entry name" value="fer2"/>
    <property type="match status" value="1"/>
</dbReference>
<dbReference type="SUPFAM" id="SSF63380">
    <property type="entry name" value="Riboflavin synthase domain-like"/>
    <property type="match status" value="1"/>
</dbReference>
<protein>
    <submittedName>
        <fullName evidence="11">Probable ferredoxin protein</fullName>
    </submittedName>
</protein>
<dbReference type="Gene3D" id="3.40.50.80">
    <property type="entry name" value="Nucleotide-binding domain of ferredoxin-NADP reductase (FNR) module"/>
    <property type="match status" value="1"/>
</dbReference>
<evidence type="ECO:0000256" key="6">
    <source>
        <dbReference type="ARBA" id="ARBA00023002"/>
    </source>
</evidence>
<dbReference type="SUPFAM" id="SSF52343">
    <property type="entry name" value="Ferredoxin reductase-like, C-terminal NADP-linked domain"/>
    <property type="match status" value="1"/>
</dbReference>
<evidence type="ECO:0000259" key="9">
    <source>
        <dbReference type="PROSITE" id="PS51085"/>
    </source>
</evidence>
<dbReference type="EMBL" id="AATP01000002">
    <property type="protein sequence ID" value="EAU42105.1"/>
    <property type="molecule type" value="Genomic_DNA"/>
</dbReference>
<keyword evidence="4" id="KW-0001">2Fe-2S</keyword>
<keyword evidence="2" id="KW-0285">Flavoprotein</keyword>
<evidence type="ECO:0000313" key="12">
    <source>
        <dbReference type="Proteomes" id="UP000004310"/>
    </source>
</evidence>
<evidence type="ECO:0000256" key="2">
    <source>
        <dbReference type="ARBA" id="ARBA00022630"/>
    </source>
</evidence>
<accession>Q0G2S6</accession>
<proteinExistence type="predicted"/>
<evidence type="ECO:0000256" key="5">
    <source>
        <dbReference type="ARBA" id="ARBA00022723"/>
    </source>
</evidence>
<keyword evidence="5" id="KW-0479">Metal-binding</keyword>
<keyword evidence="7" id="KW-0408">Iron</keyword>
<dbReference type="InterPro" id="IPR012675">
    <property type="entry name" value="Beta-grasp_dom_sf"/>
</dbReference>
<keyword evidence="3" id="KW-0288">FMN</keyword>
<evidence type="ECO:0000259" key="10">
    <source>
        <dbReference type="PROSITE" id="PS51384"/>
    </source>
</evidence>
<feature type="domain" description="FAD-binding FR-type" evidence="10">
    <location>
        <begin position="3"/>
        <end position="108"/>
    </location>
</feature>
<dbReference type="RefSeq" id="WP_007068473.1">
    <property type="nucleotide sequence ID" value="NZ_DS022272.1"/>
</dbReference>
<evidence type="ECO:0000256" key="3">
    <source>
        <dbReference type="ARBA" id="ARBA00022643"/>
    </source>
</evidence>
<dbReference type="CDD" id="cd06185">
    <property type="entry name" value="PDR_like"/>
    <property type="match status" value="1"/>
</dbReference>
<dbReference type="AlphaFoldDB" id="Q0G2S6"/>
<feature type="domain" description="2Fe-2S ferredoxin-type" evidence="9">
    <location>
        <begin position="232"/>
        <end position="319"/>
    </location>
</feature>
<evidence type="ECO:0000256" key="1">
    <source>
        <dbReference type="ARBA" id="ARBA00001917"/>
    </source>
</evidence>
<dbReference type="GO" id="GO:0046872">
    <property type="term" value="F:metal ion binding"/>
    <property type="evidence" value="ECO:0007669"/>
    <property type="project" value="UniProtKB-KW"/>
</dbReference>
<dbReference type="PRINTS" id="PR00409">
    <property type="entry name" value="PHDIOXRDTASE"/>
</dbReference>
<dbReference type="PROSITE" id="PS51085">
    <property type="entry name" value="2FE2S_FER_2"/>
    <property type="match status" value="1"/>
</dbReference>
<dbReference type="GO" id="GO:0016491">
    <property type="term" value="F:oxidoreductase activity"/>
    <property type="evidence" value="ECO:0007669"/>
    <property type="project" value="UniProtKB-KW"/>
</dbReference>
<dbReference type="PROSITE" id="PS51384">
    <property type="entry name" value="FAD_FR"/>
    <property type="match status" value="1"/>
</dbReference>
<dbReference type="STRING" id="217511.GCA_001463845_03216"/>
<dbReference type="PANTHER" id="PTHR47354:SF1">
    <property type="entry name" value="CARNITINE MONOOXYGENASE REDUCTASE SUBUNIT"/>
    <property type="match status" value="1"/>
</dbReference>
<evidence type="ECO:0000256" key="7">
    <source>
        <dbReference type="ARBA" id="ARBA00023004"/>
    </source>
</evidence>
<keyword evidence="12" id="KW-1185">Reference proteome</keyword>
<sequence>MAGESFLVRVTHADPVTTSVKRLRMQAIDGKTLPPASAGSHIILTLKTPNRLLKNAYSLLPSSLDGGTYEVAVLRTEDSRGGSTFVHDALSEGSELTISTPVNLFPINRRARHHVLVAGGIGITPIAAMAEELFRDNRSFELHYCIRNEPNGAFLKDLQARYGERVHLYHSDIGERFGVAKALPQQRIDTHLYVCGPEGMIGAVLNDASALGWLQENLHAERFLSPGGGDPFDVVLRRSDIEVTVGEHESLLEAIERVGVDAPHLCRGGACGQCRCSVVEKDGIIQHRDHYLTQEEREAGDAIMTCVSRLKGQRLELDL</sequence>
<organism evidence="11 12">
    <name type="scientific">Fulvimarina pelagi HTCC2506</name>
    <dbReference type="NCBI Taxonomy" id="314231"/>
    <lineage>
        <taxon>Bacteria</taxon>
        <taxon>Pseudomonadati</taxon>
        <taxon>Pseudomonadota</taxon>
        <taxon>Alphaproteobacteria</taxon>
        <taxon>Hyphomicrobiales</taxon>
        <taxon>Aurantimonadaceae</taxon>
        <taxon>Fulvimarina</taxon>
    </lineage>
</organism>
<gene>
    <name evidence="11" type="ORF">FP2506_16769</name>
</gene>
<dbReference type="Pfam" id="PF00111">
    <property type="entry name" value="Fer2"/>
    <property type="match status" value="1"/>
</dbReference>
<dbReference type="SUPFAM" id="SSF54292">
    <property type="entry name" value="2Fe-2S ferredoxin-like"/>
    <property type="match status" value="1"/>
</dbReference>
<comment type="caution">
    <text evidence="11">The sequence shown here is derived from an EMBL/GenBank/DDBJ whole genome shotgun (WGS) entry which is preliminary data.</text>
</comment>
<evidence type="ECO:0000313" key="11">
    <source>
        <dbReference type="EMBL" id="EAU42105.1"/>
    </source>
</evidence>
<evidence type="ECO:0000256" key="4">
    <source>
        <dbReference type="ARBA" id="ARBA00022714"/>
    </source>
</evidence>
<dbReference type="InterPro" id="IPR054582">
    <property type="entry name" value="DmmA-like_N"/>
</dbReference>
<dbReference type="Gene3D" id="3.10.20.30">
    <property type="match status" value="1"/>
</dbReference>
<dbReference type="GO" id="GO:0051537">
    <property type="term" value="F:2 iron, 2 sulfur cluster binding"/>
    <property type="evidence" value="ECO:0007669"/>
    <property type="project" value="UniProtKB-KW"/>
</dbReference>
<dbReference type="InterPro" id="IPR006058">
    <property type="entry name" value="2Fe2S_fd_BS"/>
</dbReference>
<dbReference type="PANTHER" id="PTHR47354">
    <property type="entry name" value="NADH OXIDOREDUCTASE HCR"/>
    <property type="match status" value="1"/>
</dbReference>
<dbReference type="InterPro" id="IPR001041">
    <property type="entry name" value="2Fe-2S_ferredoxin-type"/>
</dbReference>
<reference evidence="11 12" key="1">
    <citation type="journal article" date="2010" name="J. Bacteriol.">
        <title>Genome sequence of Fulvimarina pelagi HTCC2506T, a Mn(II)-oxidizing alphaproteobacterium possessing an aerobic anoxygenic photosynthetic gene cluster and Xanthorhodopsin.</title>
        <authorList>
            <person name="Kang I."/>
            <person name="Oh H.M."/>
            <person name="Lim S.I."/>
            <person name="Ferriera S."/>
            <person name="Giovannoni S.J."/>
            <person name="Cho J.C."/>
        </authorList>
    </citation>
    <scope>NUCLEOTIDE SEQUENCE [LARGE SCALE GENOMIC DNA]</scope>
    <source>
        <strain evidence="11 12">HTCC2506</strain>
    </source>
</reference>
<dbReference type="Gene3D" id="2.40.30.10">
    <property type="entry name" value="Translation factors"/>
    <property type="match status" value="1"/>
</dbReference>
<comment type="cofactor">
    <cofactor evidence="1">
        <name>FMN</name>
        <dbReference type="ChEBI" id="CHEBI:58210"/>
    </cofactor>
</comment>
<dbReference type="Pfam" id="PF22290">
    <property type="entry name" value="DmmA-like_N"/>
    <property type="match status" value="1"/>
</dbReference>